<dbReference type="RefSeq" id="WP_349228392.1">
    <property type="nucleotide sequence ID" value="NZ_JBBMFJ010000002.1"/>
</dbReference>
<organism evidence="4 5">
    <name type="scientific">Ventrimonas faecis</name>
    <dbReference type="NCBI Taxonomy" id="3133170"/>
    <lineage>
        <taxon>Bacteria</taxon>
        <taxon>Bacillati</taxon>
        <taxon>Bacillota</taxon>
        <taxon>Clostridia</taxon>
        <taxon>Lachnospirales</taxon>
        <taxon>Lachnospiraceae</taxon>
        <taxon>Ventrimonas</taxon>
    </lineage>
</organism>
<dbReference type="PANTHER" id="PTHR37477">
    <property type="entry name" value="COBALT-PRECORRIN-5A HYDROLASE"/>
    <property type="match status" value="1"/>
</dbReference>
<protein>
    <submittedName>
        <fullName evidence="4">Cobalt-precorrin 5A hydrolase</fullName>
    </submittedName>
</protein>
<dbReference type="Pfam" id="PF01890">
    <property type="entry name" value="CbiG_C"/>
    <property type="match status" value="1"/>
</dbReference>
<dbReference type="PANTHER" id="PTHR37477:SF1">
    <property type="entry name" value="COBALT-PRECORRIN-5A HYDROLASE"/>
    <property type="match status" value="1"/>
</dbReference>
<dbReference type="InterPro" id="IPR038029">
    <property type="entry name" value="GbiG_N_sf"/>
</dbReference>
<evidence type="ECO:0000259" key="1">
    <source>
        <dbReference type="Pfam" id="PF01890"/>
    </source>
</evidence>
<dbReference type="InterPro" id="IPR052553">
    <property type="entry name" value="CbiG_hydrolase"/>
</dbReference>
<dbReference type="InterPro" id="IPR036518">
    <property type="entry name" value="CobE/GbiG_C_sf"/>
</dbReference>
<comment type="caution">
    <text evidence="4">The sequence shown here is derived from an EMBL/GenBank/DDBJ whole genome shotgun (WGS) entry which is preliminary data.</text>
</comment>
<proteinExistence type="predicted"/>
<evidence type="ECO:0000313" key="4">
    <source>
        <dbReference type="EMBL" id="MEQ2561963.1"/>
    </source>
</evidence>
<sequence length="397" mass="42001">MKLAVISFTRAGEGVCEKLTNAMTAAGVECCGYTGRKTGTAALTLQAVSGSLSEWTGQQFACCDGLIFIGAAGIAVRLIAPYLKDKLTDPAVVVVDEAGQFSISLLSGHVGGANRLAEWTAEILKAVPVVTTASDVRGRTGIDVWAADHGFAITDRTLAKEIAAALLEGEKIGFFSDVPVDAPEAPGYETDVVHRLNVWVTWQTQSSPDIPELVSLKKAGGRCQSDTGLSRQDMRFLRLVPKNLVLGVGCRRGTPKEAVEMAIRQTLEEHHLDIRGVSAIASIDLKKDEAGLLETAAGLAVPFSTYSSEILSEMQGDFTESGFVRQVTGVGNVCERAALCCAGTGGRLIVKKQVHTGVTVAVAAKGSAVCKSRADAEMKLFKTEEQREEQTKSEGGV</sequence>
<dbReference type="GO" id="GO:0016787">
    <property type="term" value="F:hydrolase activity"/>
    <property type="evidence" value="ECO:0007669"/>
    <property type="project" value="UniProtKB-KW"/>
</dbReference>
<keyword evidence="4" id="KW-0378">Hydrolase</keyword>
<evidence type="ECO:0000259" key="2">
    <source>
        <dbReference type="Pfam" id="PF11760"/>
    </source>
</evidence>
<dbReference type="InterPro" id="IPR021745">
    <property type="entry name" value="CbiG_mid"/>
</dbReference>
<dbReference type="Gene3D" id="3.30.420.180">
    <property type="entry name" value="CobE/GbiG C-terminal domain"/>
    <property type="match status" value="1"/>
</dbReference>
<reference evidence="4 5" key="1">
    <citation type="submission" date="2024-03" db="EMBL/GenBank/DDBJ databases">
        <title>Human intestinal bacterial collection.</title>
        <authorList>
            <person name="Pauvert C."/>
            <person name="Hitch T.C.A."/>
            <person name="Clavel T."/>
        </authorList>
    </citation>
    <scope>NUCLEOTIDE SEQUENCE [LARGE SCALE GENOMIC DNA]</scope>
    <source>
        <strain evidence="4 5">CLA-AP-H27</strain>
    </source>
</reference>
<feature type="domain" description="CobE/GbiG C-terminal" evidence="1">
    <location>
        <begin position="244"/>
        <end position="363"/>
    </location>
</feature>
<dbReference type="EMBL" id="JBBMFJ010000002">
    <property type="protein sequence ID" value="MEQ2561963.1"/>
    <property type="molecule type" value="Genomic_DNA"/>
</dbReference>
<feature type="domain" description="Cobalamin synthesis G N-terminal" evidence="2">
    <location>
        <begin position="55"/>
        <end position="135"/>
    </location>
</feature>
<accession>A0ABV1HI21</accession>
<gene>
    <name evidence="4" type="ORF">WMO41_01980</name>
</gene>
<dbReference type="InterPro" id="IPR021744">
    <property type="entry name" value="CbiG_N"/>
</dbReference>
<dbReference type="InterPro" id="IPR002750">
    <property type="entry name" value="CobE/GbiG_C"/>
</dbReference>
<dbReference type="SUPFAM" id="SSF159672">
    <property type="entry name" value="CbiG N-terminal domain-like"/>
    <property type="match status" value="1"/>
</dbReference>
<dbReference type="Gene3D" id="3.40.50.11220">
    <property type="match status" value="1"/>
</dbReference>
<evidence type="ECO:0000313" key="5">
    <source>
        <dbReference type="Proteomes" id="UP001437460"/>
    </source>
</evidence>
<name>A0ABV1HI21_9FIRM</name>
<feature type="domain" description="Cobalamin biosynthesis central region" evidence="3">
    <location>
        <begin position="141"/>
        <end position="214"/>
    </location>
</feature>
<dbReference type="Proteomes" id="UP001437460">
    <property type="component" value="Unassembled WGS sequence"/>
</dbReference>
<dbReference type="SUPFAM" id="SSF159664">
    <property type="entry name" value="CobE/GbiG C-terminal domain-like"/>
    <property type="match status" value="1"/>
</dbReference>
<keyword evidence="5" id="KW-1185">Reference proteome</keyword>
<dbReference type="Pfam" id="PF11761">
    <property type="entry name" value="CbiG_mid"/>
    <property type="match status" value="1"/>
</dbReference>
<dbReference type="Pfam" id="PF11760">
    <property type="entry name" value="CbiG_N"/>
    <property type="match status" value="1"/>
</dbReference>
<evidence type="ECO:0000259" key="3">
    <source>
        <dbReference type="Pfam" id="PF11761"/>
    </source>
</evidence>